<evidence type="ECO:0000313" key="4">
    <source>
        <dbReference type="EMBL" id="KAJ8884027.1"/>
    </source>
</evidence>
<dbReference type="SMART" id="SM01086">
    <property type="entry name" value="ClpB_D2-small"/>
    <property type="match status" value="1"/>
</dbReference>
<dbReference type="PANTHER" id="PTHR48102">
    <property type="entry name" value="ATP-DEPENDENT CLP PROTEASE ATP-BINDING SUBUNIT CLPX-LIKE, MITOCHONDRIAL-RELATED"/>
    <property type="match status" value="1"/>
</dbReference>
<dbReference type="PANTHER" id="PTHR48102:SF7">
    <property type="entry name" value="ATP-DEPENDENT CLP PROTEASE ATP-BINDING SUBUNIT CLPX-LIKE, MITOCHONDRIAL"/>
    <property type="match status" value="1"/>
</dbReference>
<accession>A0ABQ9HI70</accession>
<dbReference type="Pfam" id="PF10431">
    <property type="entry name" value="ClpB_D2-small"/>
    <property type="match status" value="1"/>
</dbReference>
<dbReference type="InterPro" id="IPR050052">
    <property type="entry name" value="ATP-dep_Clp_protease_ClpX"/>
</dbReference>
<proteinExistence type="predicted"/>
<dbReference type="EMBL" id="JARBHB010000005">
    <property type="protein sequence ID" value="KAJ8884027.1"/>
    <property type="molecule type" value="Genomic_DNA"/>
</dbReference>
<keyword evidence="2" id="KW-0067">ATP-binding</keyword>
<evidence type="ECO:0000256" key="2">
    <source>
        <dbReference type="ARBA" id="ARBA00022840"/>
    </source>
</evidence>
<sequence>MFKNQLTILLHLQEFVGRFPILVPFHSLDQNMLVRILTEPQNAVVPQYQMLFAMDKVDLSFSSEALNAIARLAIERKTGARGLRAIMVSIPTFL</sequence>
<feature type="domain" description="Clp ATPase C-terminal" evidence="3">
    <location>
        <begin position="28"/>
        <end position="93"/>
    </location>
</feature>
<organism evidence="4 5">
    <name type="scientific">Dryococelus australis</name>
    <dbReference type="NCBI Taxonomy" id="614101"/>
    <lineage>
        <taxon>Eukaryota</taxon>
        <taxon>Metazoa</taxon>
        <taxon>Ecdysozoa</taxon>
        <taxon>Arthropoda</taxon>
        <taxon>Hexapoda</taxon>
        <taxon>Insecta</taxon>
        <taxon>Pterygota</taxon>
        <taxon>Neoptera</taxon>
        <taxon>Polyneoptera</taxon>
        <taxon>Phasmatodea</taxon>
        <taxon>Verophasmatodea</taxon>
        <taxon>Anareolatae</taxon>
        <taxon>Phasmatidae</taxon>
        <taxon>Eurycanthinae</taxon>
        <taxon>Dryococelus</taxon>
    </lineage>
</organism>
<dbReference type="Proteomes" id="UP001159363">
    <property type="component" value="Chromosome 4"/>
</dbReference>
<protein>
    <recommendedName>
        <fullName evidence="3">Clp ATPase C-terminal domain-containing protein</fullName>
    </recommendedName>
</protein>
<keyword evidence="5" id="KW-1185">Reference proteome</keyword>
<evidence type="ECO:0000313" key="5">
    <source>
        <dbReference type="Proteomes" id="UP001159363"/>
    </source>
</evidence>
<name>A0ABQ9HI70_9NEOP</name>
<gene>
    <name evidence="4" type="ORF">PR048_015884</name>
</gene>
<dbReference type="InterPro" id="IPR027417">
    <property type="entry name" value="P-loop_NTPase"/>
</dbReference>
<dbReference type="Gene3D" id="1.10.8.60">
    <property type="match status" value="1"/>
</dbReference>
<comment type="caution">
    <text evidence="4">The sequence shown here is derived from an EMBL/GenBank/DDBJ whole genome shotgun (WGS) entry which is preliminary data.</text>
</comment>
<keyword evidence="1" id="KW-0547">Nucleotide-binding</keyword>
<evidence type="ECO:0000259" key="3">
    <source>
        <dbReference type="SMART" id="SM01086"/>
    </source>
</evidence>
<dbReference type="SUPFAM" id="SSF52540">
    <property type="entry name" value="P-loop containing nucleoside triphosphate hydrolases"/>
    <property type="match status" value="1"/>
</dbReference>
<reference evidence="4 5" key="1">
    <citation type="submission" date="2023-02" db="EMBL/GenBank/DDBJ databases">
        <title>LHISI_Scaffold_Assembly.</title>
        <authorList>
            <person name="Stuart O.P."/>
            <person name="Cleave R."/>
            <person name="Magrath M.J.L."/>
            <person name="Mikheyev A.S."/>
        </authorList>
    </citation>
    <scope>NUCLEOTIDE SEQUENCE [LARGE SCALE GENOMIC DNA]</scope>
    <source>
        <strain evidence="4">Daus_M_001</strain>
        <tissue evidence="4">Leg muscle</tissue>
    </source>
</reference>
<evidence type="ECO:0000256" key="1">
    <source>
        <dbReference type="ARBA" id="ARBA00022741"/>
    </source>
</evidence>
<dbReference type="InterPro" id="IPR019489">
    <property type="entry name" value="Clp_ATPase_C"/>
</dbReference>